<feature type="transmembrane region" description="Helical" evidence="1">
    <location>
        <begin position="15"/>
        <end position="39"/>
    </location>
</feature>
<keyword evidence="3" id="KW-1185">Reference proteome</keyword>
<comment type="caution">
    <text evidence="2">The sequence shown here is derived from an EMBL/GenBank/DDBJ whole genome shotgun (WGS) entry which is preliminary data.</text>
</comment>
<evidence type="ECO:0000313" key="2">
    <source>
        <dbReference type="EMBL" id="KAK7301719.1"/>
    </source>
</evidence>
<name>A0AAN9JQL3_CLITE</name>
<keyword evidence="1" id="KW-0472">Membrane</keyword>
<organism evidence="2 3">
    <name type="scientific">Clitoria ternatea</name>
    <name type="common">Butterfly pea</name>
    <dbReference type="NCBI Taxonomy" id="43366"/>
    <lineage>
        <taxon>Eukaryota</taxon>
        <taxon>Viridiplantae</taxon>
        <taxon>Streptophyta</taxon>
        <taxon>Embryophyta</taxon>
        <taxon>Tracheophyta</taxon>
        <taxon>Spermatophyta</taxon>
        <taxon>Magnoliopsida</taxon>
        <taxon>eudicotyledons</taxon>
        <taxon>Gunneridae</taxon>
        <taxon>Pentapetalae</taxon>
        <taxon>rosids</taxon>
        <taxon>fabids</taxon>
        <taxon>Fabales</taxon>
        <taxon>Fabaceae</taxon>
        <taxon>Papilionoideae</taxon>
        <taxon>50 kb inversion clade</taxon>
        <taxon>NPAAA clade</taxon>
        <taxon>indigoferoid/millettioid clade</taxon>
        <taxon>Phaseoleae</taxon>
        <taxon>Clitoria</taxon>
    </lineage>
</organism>
<dbReference type="AlphaFoldDB" id="A0AAN9JQL3"/>
<keyword evidence="1" id="KW-0812">Transmembrane</keyword>
<evidence type="ECO:0000313" key="3">
    <source>
        <dbReference type="Proteomes" id="UP001359559"/>
    </source>
</evidence>
<sequence length="82" mass="9353">MVYVPFRLPNHLQPLIHAFDSLVSAPLMIFGAIPLFLLLKPMSTTKQRKDLFSSPHHGNITMSHHGVLDHHMIEKLLHIVLL</sequence>
<dbReference type="Proteomes" id="UP001359559">
    <property type="component" value="Unassembled WGS sequence"/>
</dbReference>
<proteinExistence type="predicted"/>
<keyword evidence="1" id="KW-1133">Transmembrane helix</keyword>
<gene>
    <name evidence="2" type="ORF">RJT34_12591</name>
</gene>
<protein>
    <submittedName>
        <fullName evidence="2">Uncharacterized protein</fullName>
    </submittedName>
</protein>
<dbReference type="EMBL" id="JAYKXN010000003">
    <property type="protein sequence ID" value="KAK7301719.1"/>
    <property type="molecule type" value="Genomic_DNA"/>
</dbReference>
<accession>A0AAN9JQL3</accession>
<evidence type="ECO:0000256" key="1">
    <source>
        <dbReference type="SAM" id="Phobius"/>
    </source>
</evidence>
<reference evidence="2 3" key="1">
    <citation type="submission" date="2024-01" db="EMBL/GenBank/DDBJ databases">
        <title>The genomes of 5 underutilized Papilionoideae crops provide insights into root nodulation and disease resistance.</title>
        <authorList>
            <person name="Yuan L."/>
        </authorList>
    </citation>
    <scope>NUCLEOTIDE SEQUENCE [LARGE SCALE GENOMIC DNA]</scope>
    <source>
        <strain evidence="2">LY-2023</strain>
        <tissue evidence="2">Leaf</tissue>
    </source>
</reference>